<dbReference type="CDD" id="cd02440">
    <property type="entry name" value="AdoMet_MTases"/>
    <property type="match status" value="1"/>
</dbReference>
<sequence>MNTVLPAIFVERLQRIVPPERLETVLASFSQPAPTVFRVNTLKTTPTQLCETLQAAGLTPAPIDWQPTAYFVPATQRRALTETSAFYDGWIYVQNLASQLAPIILAPSPGETVLDLAAAPGGKTCQLAALMQNQGVLSAVEPVKDRFFRLKANLQQQGVTIARTYMTDGRSVGAKCPEMFDKVLLDAPCSSEARFDALDSDSVAHWSLQKVKEVSHKQKRLLNAAIHSLKPGGTLVYSTCSFSPEENEKIIEAQLKSFGDAIEILPIELPIDNWQAGLPEWEGKAFHPRVTLARRILPNAWMDGFFLCKLKKLRSV</sequence>
<organism evidence="8 9">
    <name type="scientific">Chitinivorax tropicus</name>
    <dbReference type="NCBI Taxonomy" id="714531"/>
    <lineage>
        <taxon>Bacteria</taxon>
        <taxon>Pseudomonadati</taxon>
        <taxon>Pseudomonadota</taxon>
        <taxon>Betaproteobacteria</taxon>
        <taxon>Chitinivorax</taxon>
    </lineage>
</organism>
<evidence type="ECO:0000256" key="3">
    <source>
        <dbReference type="ARBA" id="ARBA00022679"/>
    </source>
</evidence>
<dbReference type="GO" id="GO:0001510">
    <property type="term" value="P:RNA methylation"/>
    <property type="evidence" value="ECO:0007669"/>
    <property type="project" value="InterPro"/>
</dbReference>
<dbReference type="PANTHER" id="PTHR22807:SF61">
    <property type="entry name" value="NOL1_NOP2_SUN FAMILY PROTEIN _ ANTITERMINATION NUSB DOMAIN-CONTAINING PROTEIN"/>
    <property type="match status" value="1"/>
</dbReference>
<reference evidence="8 9" key="1">
    <citation type="submission" date="2020-08" db="EMBL/GenBank/DDBJ databases">
        <title>Genomic Encyclopedia of Type Strains, Phase IV (KMG-IV): sequencing the most valuable type-strain genomes for metagenomic binning, comparative biology and taxonomic classification.</title>
        <authorList>
            <person name="Goeker M."/>
        </authorList>
    </citation>
    <scope>NUCLEOTIDE SEQUENCE [LARGE SCALE GENOMIC DNA]</scope>
    <source>
        <strain evidence="8 9">DSM 27165</strain>
    </source>
</reference>
<dbReference type="NCBIfam" id="TIGR00446">
    <property type="entry name" value="nop2p"/>
    <property type="match status" value="1"/>
</dbReference>
<dbReference type="Gene3D" id="3.40.50.150">
    <property type="entry name" value="Vaccinia Virus protein VP39"/>
    <property type="match status" value="1"/>
</dbReference>
<dbReference type="PANTHER" id="PTHR22807">
    <property type="entry name" value="NOP2 YEAST -RELATED NOL1/NOP2/FMU SUN DOMAIN-CONTAINING"/>
    <property type="match status" value="1"/>
</dbReference>
<accession>A0A840MRM8</accession>
<feature type="binding site" evidence="6">
    <location>
        <position position="168"/>
    </location>
    <ligand>
        <name>S-adenosyl-L-methionine</name>
        <dbReference type="ChEBI" id="CHEBI:59789"/>
    </ligand>
</feature>
<dbReference type="GO" id="GO:0006396">
    <property type="term" value="P:RNA processing"/>
    <property type="evidence" value="ECO:0007669"/>
    <property type="project" value="InterPro"/>
</dbReference>
<dbReference type="Proteomes" id="UP000575898">
    <property type="component" value="Unassembled WGS sequence"/>
</dbReference>
<evidence type="ECO:0000256" key="4">
    <source>
        <dbReference type="ARBA" id="ARBA00022691"/>
    </source>
</evidence>
<feature type="domain" description="SAM-dependent MTase RsmB/NOP-type" evidence="7">
    <location>
        <begin position="25"/>
        <end position="313"/>
    </location>
</feature>
<dbReference type="PRINTS" id="PR02008">
    <property type="entry name" value="RCMTFAMILY"/>
</dbReference>
<gene>
    <name evidence="8" type="ORF">HNQ59_003075</name>
</gene>
<dbReference type="EC" id="2.1.1.178" evidence="8"/>
<comment type="caution">
    <text evidence="8">The sequence shown here is derived from an EMBL/GenBank/DDBJ whole genome shotgun (WGS) entry which is preliminary data.</text>
</comment>
<keyword evidence="3 6" id="KW-0808">Transferase</keyword>
<keyword evidence="4 6" id="KW-0949">S-adenosyl-L-methionine</keyword>
<dbReference type="GO" id="GO:0003723">
    <property type="term" value="F:RNA binding"/>
    <property type="evidence" value="ECO:0007669"/>
    <property type="project" value="UniProtKB-UniRule"/>
</dbReference>
<evidence type="ECO:0000256" key="5">
    <source>
        <dbReference type="ARBA" id="ARBA00022884"/>
    </source>
</evidence>
<feature type="binding site" evidence="6">
    <location>
        <begin position="117"/>
        <end position="123"/>
    </location>
    <ligand>
        <name>S-adenosyl-L-methionine</name>
        <dbReference type="ChEBI" id="CHEBI:59789"/>
    </ligand>
</feature>
<evidence type="ECO:0000313" key="8">
    <source>
        <dbReference type="EMBL" id="MBB5019767.1"/>
    </source>
</evidence>
<keyword evidence="1" id="KW-0963">Cytoplasm</keyword>
<feature type="binding site" evidence="6">
    <location>
        <position position="141"/>
    </location>
    <ligand>
        <name>S-adenosyl-L-methionine</name>
        <dbReference type="ChEBI" id="CHEBI:59789"/>
    </ligand>
</feature>
<protein>
    <submittedName>
        <fullName evidence="8">16S rRNA (Cytosine1407-C5)-methyltransferase</fullName>
        <ecNumber evidence="8">2.1.1.178</ecNumber>
    </submittedName>
</protein>
<evidence type="ECO:0000256" key="2">
    <source>
        <dbReference type="ARBA" id="ARBA00022603"/>
    </source>
</evidence>
<proteinExistence type="inferred from homology"/>
<dbReference type="InterPro" id="IPR029063">
    <property type="entry name" value="SAM-dependent_MTases_sf"/>
</dbReference>
<evidence type="ECO:0000313" key="9">
    <source>
        <dbReference type="Proteomes" id="UP000575898"/>
    </source>
</evidence>
<dbReference type="GO" id="GO:0008173">
    <property type="term" value="F:RNA methyltransferase activity"/>
    <property type="evidence" value="ECO:0007669"/>
    <property type="project" value="InterPro"/>
</dbReference>
<dbReference type="InterPro" id="IPR011023">
    <property type="entry name" value="Nop2p"/>
</dbReference>
<evidence type="ECO:0000256" key="1">
    <source>
        <dbReference type="ARBA" id="ARBA00022490"/>
    </source>
</evidence>
<keyword evidence="9" id="KW-1185">Reference proteome</keyword>
<dbReference type="GO" id="GO:0008757">
    <property type="term" value="F:S-adenosylmethionine-dependent methyltransferase activity"/>
    <property type="evidence" value="ECO:0007669"/>
    <property type="project" value="InterPro"/>
</dbReference>
<dbReference type="EMBL" id="JACHHY010000020">
    <property type="protein sequence ID" value="MBB5019767.1"/>
    <property type="molecule type" value="Genomic_DNA"/>
</dbReference>
<dbReference type="PROSITE" id="PS51686">
    <property type="entry name" value="SAM_MT_RSMB_NOP"/>
    <property type="match status" value="1"/>
</dbReference>
<feature type="active site" description="Nucleophile" evidence="6">
    <location>
        <position position="240"/>
    </location>
</feature>
<dbReference type="InterPro" id="IPR031341">
    <property type="entry name" value="Methyltr_RsmF_N"/>
</dbReference>
<dbReference type="Gene3D" id="3.30.70.1170">
    <property type="entry name" value="Sun protein, domain 3"/>
    <property type="match status" value="1"/>
</dbReference>
<dbReference type="Pfam" id="PF01189">
    <property type="entry name" value="Methyltr_RsmB-F"/>
    <property type="match status" value="1"/>
</dbReference>
<evidence type="ECO:0000259" key="7">
    <source>
        <dbReference type="PROSITE" id="PS51686"/>
    </source>
</evidence>
<evidence type="ECO:0000256" key="6">
    <source>
        <dbReference type="PROSITE-ProRule" id="PRU01023"/>
    </source>
</evidence>
<dbReference type="Pfam" id="PF17125">
    <property type="entry name" value="Methyltr_RsmF_N"/>
    <property type="match status" value="1"/>
</dbReference>
<comment type="similarity">
    <text evidence="6">Belongs to the class I-like SAM-binding methyltransferase superfamily. RsmB/NOP family.</text>
</comment>
<dbReference type="AlphaFoldDB" id="A0A840MRM8"/>
<keyword evidence="2 6" id="KW-0489">Methyltransferase</keyword>
<dbReference type="InterPro" id="IPR001678">
    <property type="entry name" value="MeTrfase_RsmB-F_NOP2_dom"/>
</dbReference>
<dbReference type="InterPro" id="IPR049560">
    <property type="entry name" value="MeTrfase_RsmB-F_NOP2_cat"/>
</dbReference>
<name>A0A840MRM8_9PROT</name>
<dbReference type="SUPFAM" id="SSF53335">
    <property type="entry name" value="S-adenosyl-L-methionine-dependent methyltransferases"/>
    <property type="match status" value="1"/>
</dbReference>
<keyword evidence="5 6" id="KW-0694">RNA-binding</keyword>
<dbReference type="RefSeq" id="WP_184041139.1">
    <property type="nucleotide sequence ID" value="NZ_JACHHY010000020.1"/>
</dbReference>
<feature type="binding site" evidence="6">
    <location>
        <position position="186"/>
    </location>
    <ligand>
        <name>S-adenosyl-L-methionine</name>
        <dbReference type="ChEBI" id="CHEBI:59789"/>
    </ligand>
</feature>
<dbReference type="InterPro" id="IPR023267">
    <property type="entry name" value="RCMT"/>
</dbReference>